<dbReference type="Proteomes" id="UP000005950">
    <property type="component" value="Unassembled WGS sequence"/>
</dbReference>
<evidence type="ECO:0000313" key="3">
    <source>
        <dbReference type="Proteomes" id="UP000005950"/>
    </source>
</evidence>
<dbReference type="HOGENOM" id="CLU_2409268_0_0_9"/>
<dbReference type="AlphaFoldDB" id="B9YAT9"/>
<name>B9YAT9_9FIRM</name>
<keyword evidence="1" id="KW-0812">Transmembrane</keyword>
<protein>
    <submittedName>
        <fullName evidence="2">Uncharacterized protein</fullName>
    </submittedName>
</protein>
<feature type="transmembrane region" description="Helical" evidence="1">
    <location>
        <begin position="63"/>
        <end position="85"/>
    </location>
</feature>
<evidence type="ECO:0000256" key="1">
    <source>
        <dbReference type="SAM" id="Phobius"/>
    </source>
</evidence>
<reference evidence="2 3" key="1">
    <citation type="submission" date="2008-12" db="EMBL/GenBank/DDBJ databases">
        <authorList>
            <person name="Fulton L."/>
            <person name="Clifton S."/>
            <person name="Fulton B."/>
            <person name="Xu J."/>
            <person name="Minx P."/>
            <person name="Pepin K.H."/>
            <person name="Johnson M."/>
            <person name="Bhonagiri V."/>
            <person name="Nash W.E."/>
            <person name="Mardis E.R."/>
            <person name="Wilson R.K."/>
        </authorList>
    </citation>
    <scope>NUCLEOTIDE SEQUENCE [LARGE SCALE GENOMIC DNA]</scope>
    <source>
        <strain evidence="2 3">DSM 12042</strain>
    </source>
</reference>
<comment type="caution">
    <text evidence="2">The sequence shown here is derived from an EMBL/GenBank/DDBJ whole genome shotgun (WGS) entry which is preliminary data.</text>
</comment>
<keyword evidence="1" id="KW-0472">Membrane</keyword>
<sequence length="92" mass="10498">MTAALEWVSRHPKWWNIPAEVTENSREALHSVTLRILSIMELLTILGFALLEFLSMTGRPLPGGLTAGFVLIWMALIPIAILWLLRIAERYR</sequence>
<evidence type="ECO:0000313" key="2">
    <source>
        <dbReference type="EMBL" id="EEF66908.1"/>
    </source>
</evidence>
<keyword evidence="1" id="KW-1133">Transmembrane helix</keyword>
<gene>
    <name evidence="2" type="ORF">HOLDEFILI_02946</name>
</gene>
<proteinExistence type="predicted"/>
<reference evidence="2 3" key="2">
    <citation type="submission" date="2009-02" db="EMBL/GenBank/DDBJ databases">
        <title>Draft genome sequence of Holdemania filiformis DSM 12042.</title>
        <authorList>
            <person name="Sudarsanam P."/>
            <person name="Ley R."/>
            <person name="Guruge J."/>
            <person name="Turnbaugh P.J."/>
            <person name="Mahowald M."/>
            <person name="Liep D."/>
            <person name="Gordon J."/>
        </authorList>
    </citation>
    <scope>NUCLEOTIDE SEQUENCE [LARGE SCALE GENOMIC DNA]</scope>
    <source>
        <strain evidence="2 3">DSM 12042</strain>
    </source>
</reference>
<organism evidence="2 3">
    <name type="scientific">Holdemania filiformis DSM 12042</name>
    <dbReference type="NCBI Taxonomy" id="545696"/>
    <lineage>
        <taxon>Bacteria</taxon>
        <taxon>Bacillati</taxon>
        <taxon>Bacillota</taxon>
        <taxon>Erysipelotrichia</taxon>
        <taxon>Erysipelotrichales</taxon>
        <taxon>Erysipelotrichaceae</taxon>
        <taxon>Holdemania</taxon>
    </lineage>
</organism>
<feature type="transmembrane region" description="Helical" evidence="1">
    <location>
        <begin position="32"/>
        <end position="51"/>
    </location>
</feature>
<accession>B9YAT9</accession>
<dbReference type="STRING" id="545696.HOLDEFILI_02946"/>
<dbReference type="EMBL" id="ACCF01000188">
    <property type="protein sequence ID" value="EEF66908.1"/>
    <property type="molecule type" value="Genomic_DNA"/>
</dbReference>